<dbReference type="PROSITE" id="PS00630">
    <property type="entry name" value="IMP_2"/>
    <property type="match status" value="1"/>
</dbReference>
<gene>
    <name evidence="4" type="ORF">MOP44_09320</name>
</gene>
<organism evidence="4 5">
    <name type="scientific">Occallatibacter riparius</name>
    <dbReference type="NCBI Taxonomy" id="1002689"/>
    <lineage>
        <taxon>Bacteria</taxon>
        <taxon>Pseudomonadati</taxon>
        <taxon>Acidobacteriota</taxon>
        <taxon>Terriglobia</taxon>
        <taxon>Terriglobales</taxon>
        <taxon>Acidobacteriaceae</taxon>
        <taxon>Occallatibacter</taxon>
    </lineage>
</organism>
<dbReference type="PRINTS" id="PR00377">
    <property type="entry name" value="IMPHPHTASES"/>
</dbReference>
<sequence>MSTALSQLALIAERAASVARNATPASVEEKNMQDFVTDMDRGLQMEIATALQQSFPNVEALGEEGIDVDARLPEKAFLIDPLDGTGNWIAGLPFSAVSIAYLEQGRTVMAVVAAIADTDLYTAEFGKGAWRNGNRLQMAGPPPALIALSSGVVDACGGTDTYRALRRFGKLRNLGSQALQLCAVAQRSLALNASVEARLWDDAAGRLIATEAGARYRATLAATETGRPTARQQSLCAHPDVFDAASTILEPVFGSIETE</sequence>
<evidence type="ECO:0000256" key="3">
    <source>
        <dbReference type="PIRSR" id="PIRSR600760-2"/>
    </source>
</evidence>
<keyword evidence="1 3" id="KW-0479">Metal-binding</keyword>
<dbReference type="KEGG" id="orp:MOP44_09320"/>
<dbReference type="PANTHER" id="PTHR20854">
    <property type="entry name" value="INOSITOL MONOPHOSPHATASE"/>
    <property type="match status" value="1"/>
</dbReference>
<dbReference type="Pfam" id="PF00459">
    <property type="entry name" value="Inositol_P"/>
    <property type="match status" value="1"/>
</dbReference>
<dbReference type="AlphaFoldDB" id="A0A9J7BWE3"/>
<feature type="binding site" evidence="3">
    <location>
        <position position="83"/>
    </location>
    <ligand>
        <name>Mg(2+)</name>
        <dbReference type="ChEBI" id="CHEBI:18420"/>
        <label>1</label>
        <note>catalytic</note>
    </ligand>
</feature>
<dbReference type="GO" id="GO:0007165">
    <property type="term" value="P:signal transduction"/>
    <property type="evidence" value="ECO:0007669"/>
    <property type="project" value="TreeGrafter"/>
</dbReference>
<name>A0A9J7BWE3_9BACT</name>
<dbReference type="CDD" id="cd01637">
    <property type="entry name" value="IMPase_like"/>
    <property type="match status" value="1"/>
</dbReference>
<feature type="binding site" evidence="3">
    <location>
        <position position="201"/>
    </location>
    <ligand>
        <name>Mg(2+)</name>
        <dbReference type="ChEBI" id="CHEBI:18420"/>
        <label>1</label>
        <note>catalytic</note>
    </ligand>
</feature>
<feature type="binding site" evidence="3">
    <location>
        <position position="82"/>
    </location>
    <ligand>
        <name>Mg(2+)</name>
        <dbReference type="ChEBI" id="CHEBI:18420"/>
        <label>1</label>
        <note>catalytic</note>
    </ligand>
</feature>
<dbReference type="GO" id="GO:0046872">
    <property type="term" value="F:metal ion binding"/>
    <property type="evidence" value="ECO:0007669"/>
    <property type="project" value="UniProtKB-KW"/>
</dbReference>
<dbReference type="InterPro" id="IPR020550">
    <property type="entry name" value="Inositol_monophosphatase_CS"/>
</dbReference>
<dbReference type="GO" id="GO:0046854">
    <property type="term" value="P:phosphatidylinositol phosphate biosynthetic process"/>
    <property type="evidence" value="ECO:0007669"/>
    <property type="project" value="InterPro"/>
</dbReference>
<dbReference type="Gene3D" id="3.40.190.80">
    <property type="match status" value="1"/>
</dbReference>
<comment type="cofactor">
    <cofactor evidence="3">
        <name>Mg(2+)</name>
        <dbReference type="ChEBI" id="CHEBI:18420"/>
    </cofactor>
</comment>
<protein>
    <submittedName>
        <fullName evidence="4">Inositol monophosphatase family protein</fullName>
    </submittedName>
</protein>
<dbReference type="InterPro" id="IPR000760">
    <property type="entry name" value="Inositol_monophosphatase-like"/>
</dbReference>
<feature type="binding site" evidence="3">
    <location>
        <position position="80"/>
    </location>
    <ligand>
        <name>Mg(2+)</name>
        <dbReference type="ChEBI" id="CHEBI:18420"/>
        <label>1</label>
        <note>catalytic</note>
    </ligand>
</feature>
<dbReference type="GO" id="GO:0008934">
    <property type="term" value="F:inositol monophosphate 1-phosphatase activity"/>
    <property type="evidence" value="ECO:0007669"/>
    <property type="project" value="TreeGrafter"/>
</dbReference>
<evidence type="ECO:0000256" key="2">
    <source>
        <dbReference type="ARBA" id="ARBA00022842"/>
    </source>
</evidence>
<evidence type="ECO:0000313" key="4">
    <source>
        <dbReference type="EMBL" id="UWZ86130.1"/>
    </source>
</evidence>
<evidence type="ECO:0000313" key="5">
    <source>
        <dbReference type="Proteomes" id="UP001059380"/>
    </source>
</evidence>
<proteinExistence type="predicted"/>
<reference evidence="4" key="1">
    <citation type="submission" date="2021-04" db="EMBL/GenBank/DDBJ databases">
        <title>Phylogenetic analysis of Acidobacteriaceae.</title>
        <authorList>
            <person name="Qiu L."/>
            <person name="Zhang Q."/>
        </authorList>
    </citation>
    <scope>NUCLEOTIDE SEQUENCE</scope>
    <source>
        <strain evidence="4">DSM 25168</strain>
    </source>
</reference>
<accession>A0A9J7BWE3</accession>
<dbReference type="SUPFAM" id="SSF56655">
    <property type="entry name" value="Carbohydrate phosphatase"/>
    <property type="match status" value="1"/>
</dbReference>
<dbReference type="EMBL" id="CP093313">
    <property type="protein sequence ID" value="UWZ86130.1"/>
    <property type="molecule type" value="Genomic_DNA"/>
</dbReference>
<dbReference type="Proteomes" id="UP001059380">
    <property type="component" value="Chromosome"/>
</dbReference>
<dbReference type="Gene3D" id="3.30.540.10">
    <property type="entry name" value="Fructose-1,6-Bisphosphatase, subunit A, domain 1"/>
    <property type="match status" value="1"/>
</dbReference>
<dbReference type="RefSeq" id="WP_260795774.1">
    <property type="nucleotide sequence ID" value="NZ_CP093313.1"/>
</dbReference>
<dbReference type="PANTHER" id="PTHR20854:SF4">
    <property type="entry name" value="INOSITOL-1-MONOPHOSPHATASE-RELATED"/>
    <property type="match status" value="1"/>
</dbReference>
<feature type="binding site" evidence="3">
    <location>
        <position position="63"/>
    </location>
    <ligand>
        <name>Mg(2+)</name>
        <dbReference type="ChEBI" id="CHEBI:18420"/>
        <label>1</label>
        <note>catalytic</note>
    </ligand>
</feature>
<evidence type="ECO:0000256" key="1">
    <source>
        <dbReference type="ARBA" id="ARBA00022723"/>
    </source>
</evidence>
<keyword evidence="2 3" id="KW-0460">Magnesium</keyword>
<dbReference type="GO" id="GO:0006020">
    <property type="term" value="P:inositol metabolic process"/>
    <property type="evidence" value="ECO:0007669"/>
    <property type="project" value="TreeGrafter"/>
</dbReference>
<keyword evidence="5" id="KW-1185">Reference proteome</keyword>